<organism evidence="1">
    <name type="scientific">Aeromonas hydrophila</name>
    <dbReference type="NCBI Taxonomy" id="644"/>
    <lineage>
        <taxon>Bacteria</taxon>
        <taxon>Pseudomonadati</taxon>
        <taxon>Pseudomonadota</taxon>
        <taxon>Gammaproteobacteria</taxon>
        <taxon>Aeromonadales</taxon>
        <taxon>Aeromonadaceae</taxon>
        <taxon>Aeromonas</taxon>
    </lineage>
</organism>
<evidence type="ECO:0000313" key="1">
    <source>
        <dbReference type="EMBL" id="AAR06614.1"/>
    </source>
</evidence>
<dbReference type="EMBL" id="AY422734">
    <property type="protein sequence ID" value="AAR06614.1"/>
    <property type="molecule type" value="Genomic_DNA"/>
</dbReference>
<protein>
    <submittedName>
        <fullName evidence="1">Uncharacterized protein</fullName>
    </submittedName>
</protein>
<name>Q6TFA6_AERHY</name>
<sequence>MATSAVIGVCALMPSSHRVYICLGLCRTVGVHDGSPGHSVGNGMFIKQLSVFAHK</sequence>
<reference evidence="1" key="1">
    <citation type="journal article" date="2000" name="Microbiology">
        <title>Molecular analysis of genetic differences between virulent and avirulent strains of Aeromonas hydrophila isolated from diseased fish.</title>
        <authorList>
            <person name="Zhang Y.L."/>
            <person name="Ong C.T."/>
            <person name="Leung K.Y."/>
        </authorList>
    </citation>
    <scope>NUCLEOTIDE SEQUENCE</scope>
    <source>
        <strain evidence="1">PPD134/91</strain>
    </source>
</reference>
<proteinExistence type="predicted"/>
<reference evidence="1" key="2">
    <citation type="submission" date="2003-09" db="EMBL/GenBank/DDBJ databases">
        <authorList>
            <person name="Lau Y.L."/>
            <person name="Leung K.Y."/>
        </authorList>
    </citation>
    <scope>NUCLEOTIDE SEQUENCE</scope>
    <source>
        <strain evidence="1">PPD134/91</strain>
    </source>
</reference>
<accession>Q6TFA6</accession>
<dbReference type="AlphaFoldDB" id="Q6TFA6"/>